<dbReference type="STRING" id="1423781.FD06_GL000781"/>
<name>A0A0R2AKV3_9LACO</name>
<keyword evidence="1" id="KW-0812">Transmembrane</keyword>
<protein>
    <submittedName>
        <fullName evidence="2">Uncharacterized protein</fullName>
    </submittedName>
</protein>
<dbReference type="RefSeq" id="WP_056967113.1">
    <property type="nucleotide sequence ID" value="NZ_AYYQ01000036.1"/>
</dbReference>
<dbReference type="EMBL" id="AYYQ01000036">
    <property type="protein sequence ID" value="KRM67629.1"/>
    <property type="molecule type" value="Genomic_DNA"/>
</dbReference>
<evidence type="ECO:0000313" key="3">
    <source>
        <dbReference type="Proteomes" id="UP000052012"/>
    </source>
</evidence>
<proteinExistence type="predicted"/>
<feature type="transmembrane region" description="Helical" evidence="1">
    <location>
        <begin position="31"/>
        <end position="52"/>
    </location>
</feature>
<evidence type="ECO:0000313" key="2">
    <source>
        <dbReference type="EMBL" id="KRM67629.1"/>
    </source>
</evidence>
<dbReference type="Proteomes" id="UP000052012">
    <property type="component" value="Unassembled WGS sequence"/>
</dbReference>
<comment type="caution">
    <text evidence="2">The sequence shown here is derived from an EMBL/GenBank/DDBJ whole genome shotgun (WGS) entry which is preliminary data.</text>
</comment>
<sequence length="63" mass="7109">MSEKKLNILFIIFLLASLGFGALFKYQNNNFLLALSVAFAVASFVILVIWVIRLVKLILKAHN</sequence>
<keyword evidence="3" id="KW-1185">Reference proteome</keyword>
<accession>A0A0R2AKV3</accession>
<keyword evidence="1" id="KW-0472">Membrane</keyword>
<dbReference type="AlphaFoldDB" id="A0A0R2AKV3"/>
<evidence type="ECO:0000256" key="1">
    <source>
        <dbReference type="SAM" id="Phobius"/>
    </source>
</evidence>
<organism evidence="2 3">
    <name type="scientific">Apilactobacillus ozensis DSM 23829 = JCM 17196</name>
    <dbReference type="NCBI Taxonomy" id="1423781"/>
    <lineage>
        <taxon>Bacteria</taxon>
        <taxon>Bacillati</taxon>
        <taxon>Bacillota</taxon>
        <taxon>Bacilli</taxon>
        <taxon>Lactobacillales</taxon>
        <taxon>Lactobacillaceae</taxon>
        <taxon>Apilactobacillus</taxon>
    </lineage>
</organism>
<gene>
    <name evidence="2" type="ORF">FD06_GL000781</name>
</gene>
<keyword evidence="1" id="KW-1133">Transmembrane helix</keyword>
<dbReference type="PATRIC" id="fig|1423781.4.peg.806"/>
<reference evidence="2 3" key="1">
    <citation type="journal article" date="2015" name="Genome Announc.">
        <title>Expanding the biotechnology potential of lactobacilli through comparative genomics of 213 strains and associated genera.</title>
        <authorList>
            <person name="Sun Z."/>
            <person name="Harris H.M."/>
            <person name="McCann A."/>
            <person name="Guo C."/>
            <person name="Argimon S."/>
            <person name="Zhang W."/>
            <person name="Yang X."/>
            <person name="Jeffery I.B."/>
            <person name="Cooney J.C."/>
            <person name="Kagawa T.F."/>
            <person name="Liu W."/>
            <person name="Song Y."/>
            <person name="Salvetti E."/>
            <person name="Wrobel A."/>
            <person name="Rasinkangas P."/>
            <person name="Parkhill J."/>
            <person name="Rea M.C."/>
            <person name="O'Sullivan O."/>
            <person name="Ritari J."/>
            <person name="Douillard F.P."/>
            <person name="Paul Ross R."/>
            <person name="Yang R."/>
            <person name="Briner A.E."/>
            <person name="Felis G.E."/>
            <person name="de Vos W.M."/>
            <person name="Barrangou R."/>
            <person name="Klaenhammer T.R."/>
            <person name="Caufield P.W."/>
            <person name="Cui Y."/>
            <person name="Zhang H."/>
            <person name="O'Toole P.W."/>
        </authorList>
    </citation>
    <scope>NUCLEOTIDE SEQUENCE [LARGE SCALE GENOMIC DNA]</scope>
    <source>
        <strain evidence="2 3">DSM 23829</strain>
    </source>
</reference>